<feature type="region of interest" description="Disordered" evidence="1">
    <location>
        <begin position="1"/>
        <end position="35"/>
    </location>
</feature>
<reference evidence="2" key="1">
    <citation type="submission" date="2020-05" db="EMBL/GenBank/DDBJ databases">
        <authorList>
            <person name="Chiriac C."/>
            <person name="Salcher M."/>
            <person name="Ghai R."/>
            <person name="Kavagutti S V."/>
        </authorList>
    </citation>
    <scope>NUCLEOTIDE SEQUENCE</scope>
</reference>
<proteinExistence type="predicted"/>
<dbReference type="AlphaFoldDB" id="A0A6J7BIH0"/>
<sequence length="66" mass="7027">MVTWPRSTADALRRTTGPDGPDGTTDATVAAPNPKAVRAKTEKLYCVPGVSPEIVNEGVVERVFVM</sequence>
<evidence type="ECO:0000313" key="2">
    <source>
        <dbReference type="EMBL" id="CAB4845386.1"/>
    </source>
</evidence>
<feature type="compositionally biased region" description="Low complexity" evidence="1">
    <location>
        <begin position="15"/>
        <end position="32"/>
    </location>
</feature>
<gene>
    <name evidence="2" type="ORF">UFOPK3266_01582</name>
</gene>
<protein>
    <submittedName>
        <fullName evidence="2">Unannotated protein</fullName>
    </submittedName>
</protein>
<dbReference type="EMBL" id="CAFBAA010000059">
    <property type="protein sequence ID" value="CAB4845386.1"/>
    <property type="molecule type" value="Genomic_DNA"/>
</dbReference>
<accession>A0A6J7BIH0</accession>
<name>A0A6J7BIH0_9ZZZZ</name>
<organism evidence="2">
    <name type="scientific">freshwater metagenome</name>
    <dbReference type="NCBI Taxonomy" id="449393"/>
    <lineage>
        <taxon>unclassified sequences</taxon>
        <taxon>metagenomes</taxon>
        <taxon>ecological metagenomes</taxon>
    </lineage>
</organism>
<evidence type="ECO:0000256" key="1">
    <source>
        <dbReference type="SAM" id="MobiDB-lite"/>
    </source>
</evidence>